<dbReference type="PANTHER" id="PTHR34614">
    <property type="match status" value="1"/>
</dbReference>
<dbReference type="InterPro" id="IPR012337">
    <property type="entry name" value="RNaseH-like_sf"/>
</dbReference>
<dbReference type="EMBL" id="JACADJ010000007">
    <property type="protein sequence ID" value="NWH04062.1"/>
    <property type="molecule type" value="Genomic_DNA"/>
</dbReference>
<dbReference type="Proteomes" id="UP000553343">
    <property type="component" value="Unassembled WGS sequence"/>
</dbReference>
<protein>
    <submittedName>
        <fullName evidence="1">IS1634 family transposase</fullName>
    </submittedName>
</protein>
<proteinExistence type="predicted"/>
<accession>A0A850T496</accession>
<dbReference type="SUPFAM" id="SSF53098">
    <property type="entry name" value="Ribonuclease H-like"/>
    <property type="match status" value="1"/>
</dbReference>
<sequence length="244" mass="27796">MDGMIKNSKAELEKKIKEINHQPFKCLPDAEVAASELAKSAEKSLHNINVDITEVPRYGRGRPKKGEIKQPKSIEYKLGVNIEEAAEKIEKLRLEAGCFVLITNVPTQNKDQNWTGEDLLRLYKEQDGIEKNFGFLKDPAIVNAIFLKKPERIEALGLILLLALLLWRLVERDLKLYVKETDTPLPGWKKQLTKNPTSFMMTTKFLSILVITSGKKRKLAKPLTKVQLQYLKALDIKPECFISP</sequence>
<evidence type="ECO:0000313" key="1">
    <source>
        <dbReference type="EMBL" id="NWH04062.1"/>
    </source>
</evidence>
<dbReference type="PANTHER" id="PTHR34614:SF2">
    <property type="entry name" value="TRANSPOSASE IS4-LIKE DOMAIN-CONTAINING PROTEIN"/>
    <property type="match status" value="1"/>
</dbReference>
<dbReference type="NCBIfam" id="NF033559">
    <property type="entry name" value="transpos_IS1634"/>
    <property type="match status" value="1"/>
</dbReference>
<evidence type="ECO:0000313" key="2">
    <source>
        <dbReference type="Proteomes" id="UP000553343"/>
    </source>
</evidence>
<dbReference type="AlphaFoldDB" id="A0A850T496"/>
<keyword evidence="2" id="KW-1185">Reference proteome</keyword>
<dbReference type="InterPro" id="IPR047654">
    <property type="entry name" value="IS1634_transpos"/>
</dbReference>
<comment type="caution">
    <text evidence="1">The sequence shown here is derived from an EMBL/GenBank/DDBJ whole genome shotgun (WGS) entry which is preliminary data.</text>
</comment>
<reference evidence="1 2" key="1">
    <citation type="submission" date="2020-06" db="EMBL/GenBank/DDBJ databases">
        <title>High-quality draft genome of sulfate reducer Desulfobacter latus type strain AcrS2 isolated from marine sediment.</title>
        <authorList>
            <person name="Hoppe M."/>
            <person name="Larsen C.K."/>
            <person name="Marshall I.P.G."/>
            <person name="Schramm A."/>
            <person name="Marietou A.G."/>
        </authorList>
    </citation>
    <scope>NUCLEOTIDE SEQUENCE [LARGE SCALE GENOMIC DNA]</scope>
    <source>
        <strain evidence="1 2">AcRS2</strain>
    </source>
</reference>
<gene>
    <name evidence="1" type="ORF">HXW94_03495</name>
</gene>
<organism evidence="1 2">
    <name type="scientific">Desulfobacter latus</name>
    <dbReference type="NCBI Taxonomy" id="2292"/>
    <lineage>
        <taxon>Bacteria</taxon>
        <taxon>Pseudomonadati</taxon>
        <taxon>Thermodesulfobacteriota</taxon>
        <taxon>Desulfobacteria</taxon>
        <taxon>Desulfobacterales</taxon>
        <taxon>Desulfobacteraceae</taxon>
        <taxon>Desulfobacter</taxon>
    </lineage>
</organism>
<name>A0A850T496_9BACT</name>